<dbReference type="GeneID" id="106586940"/>
<dbReference type="RefSeq" id="XP_014030173.1">
    <property type="nucleotide sequence ID" value="XM_014174698.2"/>
</dbReference>
<feature type="compositionally biased region" description="Polar residues" evidence="1">
    <location>
        <begin position="269"/>
        <end position="286"/>
    </location>
</feature>
<protein>
    <submittedName>
        <fullName evidence="3">Uncharacterized protein</fullName>
    </submittedName>
</protein>
<keyword evidence="2" id="KW-1185">Reference proteome</keyword>
<reference evidence="3" key="1">
    <citation type="submission" date="2025-08" db="UniProtKB">
        <authorList>
            <consortium name="RefSeq"/>
        </authorList>
    </citation>
    <scope>IDENTIFICATION</scope>
</reference>
<dbReference type="Proteomes" id="UP001652741">
    <property type="component" value="Chromosome ssa25"/>
</dbReference>
<accession>A0A1S3PR70</accession>
<organism evidence="2 3">
    <name type="scientific">Salmo salar</name>
    <name type="common">Atlantic salmon</name>
    <dbReference type="NCBI Taxonomy" id="8030"/>
    <lineage>
        <taxon>Eukaryota</taxon>
        <taxon>Metazoa</taxon>
        <taxon>Chordata</taxon>
        <taxon>Craniata</taxon>
        <taxon>Vertebrata</taxon>
        <taxon>Euteleostomi</taxon>
        <taxon>Actinopterygii</taxon>
        <taxon>Neopterygii</taxon>
        <taxon>Teleostei</taxon>
        <taxon>Protacanthopterygii</taxon>
        <taxon>Salmoniformes</taxon>
        <taxon>Salmonidae</taxon>
        <taxon>Salmoninae</taxon>
        <taxon>Salmo</taxon>
    </lineage>
</organism>
<dbReference type="AlphaFoldDB" id="A0A1S3PR70"/>
<evidence type="ECO:0000313" key="3">
    <source>
        <dbReference type="RefSeq" id="XP_014030173.1"/>
    </source>
</evidence>
<feature type="compositionally biased region" description="Basic and acidic residues" evidence="1">
    <location>
        <begin position="287"/>
        <end position="298"/>
    </location>
</feature>
<feature type="compositionally biased region" description="Polar residues" evidence="1">
    <location>
        <begin position="572"/>
        <end position="596"/>
    </location>
</feature>
<dbReference type="KEGG" id="sasa:106586940"/>
<dbReference type="OrthoDB" id="8958382at2759"/>
<evidence type="ECO:0000256" key="1">
    <source>
        <dbReference type="SAM" id="MobiDB-lite"/>
    </source>
</evidence>
<name>A0A1S3PR70_SALSA</name>
<feature type="compositionally biased region" description="Low complexity" evidence="1">
    <location>
        <begin position="545"/>
        <end position="571"/>
    </location>
</feature>
<feature type="compositionally biased region" description="Polar residues" evidence="1">
    <location>
        <begin position="432"/>
        <end position="447"/>
    </location>
</feature>
<feature type="region of interest" description="Disordered" evidence="1">
    <location>
        <begin position="236"/>
        <end position="348"/>
    </location>
</feature>
<feature type="region of interest" description="Disordered" evidence="1">
    <location>
        <begin position="545"/>
        <end position="596"/>
    </location>
</feature>
<proteinExistence type="predicted"/>
<feature type="region of interest" description="Disordered" evidence="1">
    <location>
        <begin position="409"/>
        <end position="447"/>
    </location>
</feature>
<evidence type="ECO:0000313" key="2">
    <source>
        <dbReference type="Proteomes" id="UP001652741"/>
    </source>
</evidence>
<sequence length="666" mass="74322">MDISLTISLMRGQMGTVIERAVSAAVETVLGEMLRVVGIKFDELKREVVAKEKEAENIRQMLEISRSQMKTMRKHMNALGENAHAATYQTYRTAFGHSDPRRIHGSSEAALSSGLPQPPRRMVTNNNQIPTTNGNLQPRNRVTITLPSENMVRATQPSDNLVRVTQPSDNFVRATQPSDNLVRVTQPSDNLVRVTQPSDNFVRATQPSDNLVRATQPSDNLVRATQPSDNLVRVTQPSDNLVRATQPSDNMVTVRPTSTSFDSHDDLTTVISQTLEDRTLTPTSSSEHLEPLKEEHPAPLDPEVSDESQRREEEEEWTTVTQPPSETSTDPGDQLVLSPPRTDGADCSARSVLPLSQPLSQFQVKEEEAEVEIICIKQEPEEVETLLINLAAEGFDSQGNLLDRQTQGNHLLDSHRTIPGSQSQRDRRASRPPQNQRTLAENTPFTSADSCSYGLSQAVMSTSGGVAPRPMVRPWPKDLSLYEEFKMRRTELRRRNQTRQREMEKNLPQPLLADLVKERREKTRLRVARWRAKRKLQACLLTQMNQQTQHQQTGPGLGQGNSLNSGLGNHSQISHHTQHKTTGPTQTQQRNSAAVSQSQYNNSFLYNRSHCDSGAGNINYPSLQLNSSSLMLGQHGGHNMVEHIMQPAMTSSSQQGLSLTDSELYQ</sequence>
<gene>
    <name evidence="3" type="primary">LOC106586940</name>
</gene>
<feature type="compositionally biased region" description="Polar residues" evidence="1">
    <location>
        <begin position="236"/>
        <end position="261"/>
    </location>
</feature>